<comment type="caution">
    <text evidence="1">The sequence shown here is derived from an EMBL/GenBank/DDBJ whole genome shotgun (WGS) entry which is preliminary data.</text>
</comment>
<sequence>MRLVPYGAAPRAISRALRRFSLCHLRLAPRSVAPRAGHYSTG</sequence>
<evidence type="ECO:0000313" key="1">
    <source>
        <dbReference type="EMBL" id="MCI48562.1"/>
    </source>
</evidence>
<protein>
    <submittedName>
        <fullName evidence="1">Uncharacterized protein</fullName>
    </submittedName>
</protein>
<accession>A0A392SJE6</accession>
<organism evidence="1 2">
    <name type="scientific">Trifolium medium</name>
    <dbReference type="NCBI Taxonomy" id="97028"/>
    <lineage>
        <taxon>Eukaryota</taxon>
        <taxon>Viridiplantae</taxon>
        <taxon>Streptophyta</taxon>
        <taxon>Embryophyta</taxon>
        <taxon>Tracheophyta</taxon>
        <taxon>Spermatophyta</taxon>
        <taxon>Magnoliopsida</taxon>
        <taxon>eudicotyledons</taxon>
        <taxon>Gunneridae</taxon>
        <taxon>Pentapetalae</taxon>
        <taxon>rosids</taxon>
        <taxon>fabids</taxon>
        <taxon>Fabales</taxon>
        <taxon>Fabaceae</taxon>
        <taxon>Papilionoideae</taxon>
        <taxon>50 kb inversion clade</taxon>
        <taxon>NPAAA clade</taxon>
        <taxon>Hologalegina</taxon>
        <taxon>IRL clade</taxon>
        <taxon>Trifolieae</taxon>
        <taxon>Trifolium</taxon>
    </lineage>
</organism>
<name>A0A392SJE6_9FABA</name>
<reference evidence="1 2" key="1">
    <citation type="journal article" date="2018" name="Front. Plant Sci.">
        <title>Red Clover (Trifolium pratense) and Zigzag Clover (T. medium) - A Picture of Genomic Similarities and Differences.</title>
        <authorList>
            <person name="Dluhosova J."/>
            <person name="Istvanek J."/>
            <person name="Nedelnik J."/>
            <person name="Repkova J."/>
        </authorList>
    </citation>
    <scope>NUCLEOTIDE SEQUENCE [LARGE SCALE GENOMIC DNA]</scope>
    <source>
        <strain evidence="2">cv. 10/8</strain>
        <tissue evidence="1">Leaf</tissue>
    </source>
</reference>
<dbReference type="AlphaFoldDB" id="A0A392SJE6"/>
<dbReference type="Proteomes" id="UP000265520">
    <property type="component" value="Unassembled WGS sequence"/>
</dbReference>
<evidence type="ECO:0000313" key="2">
    <source>
        <dbReference type="Proteomes" id="UP000265520"/>
    </source>
</evidence>
<dbReference type="EMBL" id="LXQA010388189">
    <property type="protein sequence ID" value="MCI48562.1"/>
    <property type="molecule type" value="Genomic_DNA"/>
</dbReference>
<keyword evidence="2" id="KW-1185">Reference proteome</keyword>
<proteinExistence type="predicted"/>